<keyword evidence="5" id="KW-1185">Reference proteome</keyword>
<dbReference type="PANTHER" id="PTHR35089:SF1">
    <property type="entry name" value="CHAPERONE PROTEIN SKP"/>
    <property type="match status" value="1"/>
</dbReference>
<gene>
    <name evidence="4" type="ORF">FUA23_11735</name>
</gene>
<feature type="signal peptide" evidence="3">
    <location>
        <begin position="1"/>
        <end position="22"/>
    </location>
</feature>
<reference evidence="4 5" key="1">
    <citation type="submission" date="2019-08" db="EMBL/GenBank/DDBJ databases">
        <title>Lewinella sp. strain SSH13 Genome sequencing and assembly.</title>
        <authorList>
            <person name="Kim I."/>
        </authorList>
    </citation>
    <scope>NUCLEOTIDE SEQUENCE [LARGE SCALE GENOMIC DNA]</scope>
    <source>
        <strain evidence="4 5">SSH13</strain>
    </source>
</reference>
<dbReference type="InterPro" id="IPR024930">
    <property type="entry name" value="Skp_dom_sf"/>
</dbReference>
<dbReference type="EMBL" id="VOXD01000016">
    <property type="protein sequence ID" value="TXF89175.1"/>
    <property type="molecule type" value="Genomic_DNA"/>
</dbReference>
<dbReference type="SUPFAM" id="SSF111384">
    <property type="entry name" value="OmpH-like"/>
    <property type="match status" value="1"/>
</dbReference>
<protein>
    <submittedName>
        <fullName evidence="4">OmpH family outer membrane protein</fullName>
    </submittedName>
</protein>
<dbReference type="RefSeq" id="WP_147930937.1">
    <property type="nucleotide sequence ID" value="NZ_VOXD01000016.1"/>
</dbReference>
<dbReference type="GO" id="GO:0005829">
    <property type="term" value="C:cytosol"/>
    <property type="evidence" value="ECO:0007669"/>
    <property type="project" value="TreeGrafter"/>
</dbReference>
<dbReference type="AlphaFoldDB" id="A0A5C7FUP5"/>
<dbReference type="Gene3D" id="3.30.910.20">
    <property type="entry name" value="Skp domain"/>
    <property type="match status" value="1"/>
</dbReference>
<dbReference type="SMART" id="SM00935">
    <property type="entry name" value="OmpH"/>
    <property type="match status" value="1"/>
</dbReference>
<proteinExistence type="inferred from homology"/>
<evidence type="ECO:0000256" key="1">
    <source>
        <dbReference type="ARBA" id="ARBA00009091"/>
    </source>
</evidence>
<dbReference type="PANTHER" id="PTHR35089">
    <property type="entry name" value="CHAPERONE PROTEIN SKP"/>
    <property type="match status" value="1"/>
</dbReference>
<feature type="chain" id="PRO_5022805457" evidence="3">
    <location>
        <begin position="23"/>
        <end position="172"/>
    </location>
</feature>
<keyword evidence="2 3" id="KW-0732">Signal</keyword>
<evidence type="ECO:0000256" key="3">
    <source>
        <dbReference type="SAM" id="SignalP"/>
    </source>
</evidence>
<evidence type="ECO:0000313" key="4">
    <source>
        <dbReference type="EMBL" id="TXF89175.1"/>
    </source>
</evidence>
<comment type="similarity">
    <text evidence="1">Belongs to the Skp family.</text>
</comment>
<name>A0A5C7FUP5_9BACT</name>
<dbReference type="Proteomes" id="UP000321907">
    <property type="component" value="Unassembled WGS sequence"/>
</dbReference>
<dbReference type="OrthoDB" id="9788552at2"/>
<evidence type="ECO:0000256" key="2">
    <source>
        <dbReference type="ARBA" id="ARBA00022729"/>
    </source>
</evidence>
<sequence>MRIRTFLLIAVFAIAGFGSSLSAQKIASVDMEKILGSITEYQDAQEQLDQLAAKWQQDISQQYDAIKGMYSKYQAEQVLLSEDQRTKREDEIIAKEQSVQKMQRERFGPEGALFQRRQELVKPIQDAVYEAIENYASTRGYDFIFDRAGSAGIIFANDTYDKTDDILRALKN</sequence>
<organism evidence="4 5">
    <name type="scientific">Neolewinella aurantiaca</name>
    <dbReference type="NCBI Taxonomy" id="2602767"/>
    <lineage>
        <taxon>Bacteria</taxon>
        <taxon>Pseudomonadati</taxon>
        <taxon>Bacteroidota</taxon>
        <taxon>Saprospiria</taxon>
        <taxon>Saprospirales</taxon>
        <taxon>Lewinellaceae</taxon>
        <taxon>Neolewinella</taxon>
    </lineage>
</organism>
<dbReference type="GO" id="GO:0051082">
    <property type="term" value="F:unfolded protein binding"/>
    <property type="evidence" value="ECO:0007669"/>
    <property type="project" value="InterPro"/>
</dbReference>
<comment type="caution">
    <text evidence="4">The sequence shown here is derived from an EMBL/GenBank/DDBJ whole genome shotgun (WGS) entry which is preliminary data.</text>
</comment>
<dbReference type="GO" id="GO:0050821">
    <property type="term" value="P:protein stabilization"/>
    <property type="evidence" value="ECO:0007669"/>
    <property type="project" value="TreeGrafter"/>
</dbReference>
<dbReference type="InterPro" id="IPR005632">
    <property type="entry name" value="Chaperone_Skp"/>
</dbReference>
<evidence type="ECO:0000313" key="5">
    <source>
        <dbReference type="Proteomes" id="UP000321907"/>
    </source>
</evidence>
<dbReference type="Pfam" id="PF03938">
    <property type="entry name" value="OmpH"/>
    <property type="match status" value="1"/>
</dbReference>
<accession>A0A5C7FUP5</accession>